<keyword evidence="3" id="KW-1185">Reference proteome</keyword>
<gene>
    <name evidence="2" type="ORF">VNO77_42811</name>
</gene>
<comment type="caution">
    <text evidence="2">The sequence shown here is derived from an EMBL/GenBank/DDBJ whole genome shotgun (WGS) entry which is preliminary data.</text>
</comment>
<organism evidence="2 3">
    <name type="scientific">Canavalia gladiata</name>
    <name type="common">Sword bean</name>
    <name type="synonym">Dolichos gladiatus</name>
    <dbReference type="NCBI Taxonomy" id="3824"/>
    <lineage>
        <taxon>Eukaryota</taxon>
        <taxon>Viridiplantae</taxon>
        <taxon>Streptophyta</taxon>
        <taxon>Embryophyta</taxon>
        <taxon>Tracheophyta</taxon>
        <taxon>Spermatophyta</taxon>
        <taxon>Magnoliopsida</taxon>
        <taxon>eudicotyledons</taxon>
        <taxon>Gunneridae</taxon>
        <taxon>Pentapetalae</taxon>
        <taxon>rosids</taxon>
        <taxon>fabids</taxon>
        <taxon>Fabales</taxon>
        <taxon>Fabaceae</taxon>
        <taxon>Papilionoideae</taxon>
        <taxon>50 kb inversion clade</taxon>
        <taxon>NPAAA clade</taxon>
        <taxon>indigoferoid/millettioid clade</taxon>
        <taxon>Phaseoleae</taxon>
        <taxon>Canavalia</taxon>
    </lineage>
</organism>
<feature type="compositionally biased region" description="Basic and acidic residues" evidence="1">
    <location>
        <begin position="132"/>
        <end position="143"/>
    </location>
</feature>
<evidence type="ECO:0000313" key="3">
    <source>
        <dbReference type="Proteomes" id="UP001367508"/>
    </source>
</evidence>
<sequence>MMAKTWINPKKHANEVVVCFVGYFFTTGESPKCSLYVYDSLMILSYSSATSQTYVSYVMPVFMAQALLKLLGRTQTSSVHSLPPVSQNQLSDLQTVINPTRAGCSGFRIILGNFGVKVWMHCLELFNNRDQMSPRDDSSRTEDLVCSGLKSQI</sequence>
<dbReference type="EMBL" id="JAYMYQ010000011">
    <property type="protein sequence ID" value="KAK7304917.1"/>
    <property type="molecule type" value="Genomic_DNA"/>
</dbReference>
<proteinExistence type="predicted"/>
<dbReference type="AlphaFoldDB" id="A0AAN9JTN0"/>
<dbReference type="Proteomes" id="UP001367508">
    <property type="component" value="Unassembled WGS sequence"/>
</dbReference>
<name>A0AAN9JTN0_CANGL</name>
<protein>
    <submittedName>
        <fullName evidence="2">Uncharacterized protein</fullName>
    </submittedName>
</protein>
<evidence type="ECO:0000256" key="1">
    <source>
        <dbReference type="SAM" id="MobiDB-lite"/>
    </source>
</evidence>
<reference evidence="2 3" key="1">
    <citation type="submission" date="2024-01" db="EMBL/GenBank/DDBJ databases">
        <title>The genomes of 5 underutilized Papilionoideae crops provide insights into root nodulation and disease resistanc.</title>
        <authorList>
            <person name="Jiang F."/>
        </authorList>
    </citation>
    <scope>NUCLEOTIDE SEQUENCE [LARGE SCALE GENOMIC DNA]</scope>
    <source>
        <strain evidence="2">LVBAO_FW01</strain>
        <tissue evidence="2">Leaves</tissue>
    </source>
</reference>
<feature type="region of interest" description="Disordered" evidence="1">
    <location>
        <begin position="131"/>
        <end position="153"/>
    </location>
</feature>
<evidence type="ECO:0000313" key="2">
    <source>
        <dbReference type="EMBL" id="KAK7304917.1"/>
    </source>
</evidence>
<accession>A0AAN9JTN0</accession>